<protein>
    <recommendedName>
        <fullName evidence="4">DUF3515 domain-containing protein</fullName>
    </recommendedName>
</protein>
<sequence>MKRATWRGAGGGALLCLLAVSGCGASSVTVEPPHPTGTAATTCRSLMAALPAKVLDQPSRPVQPEGALAATWGDPPILLRCGVPRPAKLRSNSTCLEVEGVGWFAEKAARGYIFTTVGRSAYVEMSVPSAYEPPANALVDVGEAIRRTVPVRTACV</sequence>
<proteinExistence type="predicted"/>
<dbReference type="PROSITE" id="PS51257">
    <property type="entry name" value="PROKAR_LIPOPROTEIN"/>
    <property type="match status" value="1"/>
</dbReference>
<dbReference type="AlphaFoldDB" id="A0A927RPN8"/>
<accession>A0A927RPN8</accession>
<comment type="caution">
    <text evidence="2">The sequence shown here is derived from an EMBL/GenBank/DDBJ whole genome shotgun (WGS) entry which is preliminary data.</text>
</comment>
<evidence type="ECO:0000313" key="2">
    <source>
        <dbReference type="EMBL" id="MBE1611358.1"/>
    </source>
</evidence>
<keyword evidence="1" id="KW-0732">Signal</keyword>
<dbReference type="Pfam" id="PF12028">
    <property type="entry name" value="DUF3515"/>
    <property type="match status" value="1"/>
</dbReference>
<evidence type="ECO:0000313" key="3">
    <source>
        <dbReference type="Proteomes" id="UP000638648"/>
    </source>
</evidence>
<dbReference type="Proteomes" id="UP000638648">
    <property type="component" value="Unassembled WGS sequence"/>
</dbReference>
<dbReference type="EMBL" id="JADBEM010000001">
    <property type="protein sequence ID" value="MBE1611358.1"/>
    <property type="molecule type" value="Genomic_DNA"/>
</dbReference>
<reference evidence="2" key="1">
    <citation type="submission" date="2020-10" db="EMBL/GenBank/DDBJ databases">
        <title>Sequencing the genomes of 1000 actinobacteria strains.</title>
        <authorList>
            <person name="Klenk H.-P."/>
        </authorList>
    </citation>
    <scope>NUCLEOTIDE SEQUENCE</scope>
    <source>
        <strain evidence="2">DSM 45354</strain>
    </source>
</reference>
<dbReference type="InterPro" id="IPR021903">
    <property type="entry name" value="DUF3515"/>
</dbReference>
<evidence type="ECO:0008006" key="4">
    <source>
        <dbReference type="Google" id="ProtNLM"/>
    </source>
</evidence>
<feature type="chain" id="PRO_5038009491" description="DUF3515 domain-containing protein" evidence="1">
    <location>
        <begin position="26"/>
        <end position="156"/>
    </location>
</feature>
<gene>
    <name evidence="2" type="ORF">HEB94_008206</name>
</gene>
<feature type="signal peptide" evidence="1">
    <location>
        <begin position="1"/>
        <end position="25"/>
    </location>
</feature>
<dbReference type="RefSeq" id="WP_337918244.1">
    <property type="nucleotide sequence ID" value="NZ_BAABJL010000042.1"/>
</dbReference>
<organism evidence="2 3">
    <name type="scientific">Actinopolymorpha pittospori</name>
    <dbReference type="NCBI Taxonomy" id="648752"/>
    <lineage>
        <taxon>Bacteria</taxon>
        <taxon>Bacillati</taxon>
        <taxon>Actinomycetota</taxon>
        <taxon>Actinomycetes</taxon>
        <taxon>Propionibacteriales</taxon>
        <taxon>Actinopolymorphaceae</taxon>
        <taxon>Actinopolymorpha</taxon>
    </lineage>
</organism>
<name>A0A927RPN8_9ACTN</name>
<keyword evidence="3" id="KW-1185">Reference proteome</keyword>
<evidence type="ECO:0000256" key="1">
    <source>
        <dbReference type="SAM" id="SignalP"/>
    </source>
</evidence>